<comment type="caution">
    <text evidence="2">The sequence shown here is derived from an EMBL/GenBank/DDBJ whole genome shotgun (WGS) entry which is preliminary data.</text>
</comment>
<accession>A0ABT7VTQ9</accession>
<reference evidence="2" key="1">
    <citation type="submission" date="2023-06" db="EMBL/GenBank/DDBJ databases">
        <title>Uncultivated large filamentous bacteria from sulfidic sediments reveal new species and different genomic features in energy metabolism and defense.</title>
        <authorList>
            <person name="Fonseca A."/>
        </authorList>
    </citation>
    <scope>NUCLEOTIDE SEQUENCE</scope>
    <source>
        <strain evidence="2">HSG4</strain>
    </source>
</reference>
<gene>
    <name evidence="2" type="ORF">QUF54_06200</name>
</gene>
<name>A0ABT7VTQ9_9GAMM</name>
<dbReference type="EMBL" id="JAUCGM010000357">
    <property type="protein sequence ID" value="MDM8562930.1"/>
    <property type="molecule type" value="Genomic_DNA"/>
</dbReference>
<evidence type="ECO:0000256" key="1">
    <source>
        <dbReference type="SAM" id="SignalP"/>
    </source>
</evidence>
<feature type="signal peptide" evidence="1">
    <location>
        <begin position="1"/>
        <end position="24"/>
    </location>
</feature>
<protein>
    <submittedName>
        <fullName evidence="2">Uncharacterized protein</fullName>
    </submittedName>
</protein>
<evidence type="ECO:0000313" key="2">
    <source>
        <dbReference type="EMBL" id="MDM8562930.1"/>
    </source>
</evidence>
<keyword evidence="1" id="KW-0732">Signal</keyword>
<feature type="chain" id="PRO_5046155753" evidence="1">
    <location>
        <begin position="25"/>
        <end position="192"/>
    </location>
</feature>
<dbReference type="Proteomes" id="UP001171945">
    <property type="component" value="Unassembled WGS sequence"/>
</dbReference>
<keyword evidence="3" id="KW-1185">Reference proteome</keyword>
<proteinExistence type="predicted"/>
<sequence>MRNNRILGAAVAAALFLPVGSAYGGAENVNDNLTSRSTADTTSVGSVVTCSVASDMGTCAVDSSFDSASGTVVNVPDDGLIYATELFQGAGDPPVVPCGDEPAAVLFTIDGENKQDSTLATFTLTGAKFQDDTDPVLGISDSNGTIITSPTKVGGGEGDIFVEYNIDTDTVEKRLEVGDQLILTYHLKEAST</sequence>
<organism evidence="2 3">
    <name type="scientific">Candidatus Marithioploca araucensis</name>
    <dbReference type="NCBI Taxonomy" id="70273"/>
    <lineage>
        <taxon>Bacteria</taxon>
        <taxon>Pseudomonadati</taxon>
        <taxon>Pseudomonadota</taxon>
        <taxon>Gammaproteobacteria</taxon>
        <taxon>Thiotrichales</taxon>
        <taxon>Thiotrichaceae</taxon>
        <taxon>Candidatus Marithioploca</taxon>
    </lineage>
</organism>
<feature type="non-terminal residue" evidence="2">
    <location>
        <position position="192"/>
    </location>
</feature>
<evidence type="ECO:0000313" key="3">
    <source>
        <dbReference type="Proteomes" id="UP001171945"/>
    </source>
</evidence>